<dbReference type="PANTHER" id="PTHR32063">
    <property type="match status" value="1"/>
</dbReference>
<dbReference type="PANTHER" id="PTHR32063:SF34">
    <property type="entry name" value="MULTIDRUG RESISTANCE PROTEIN MDTC"/>
    <property type="match status" value="1"/>
</dbReference>
<evidence type="ECO:0000256" key="1">
    <source>
        <dbReference type="ARBA" id="ARBA00022448"/>
    </source>
</evidence>
<sequence>MNICRPFILRPVGTLLMAMALLFAGVVGYRAMPVADMPNFSVPVIYVIASQPGSSPQQMASSVTTPLERRLGTIAGLRTIQSDSNDGFAFLLMFFDDTRNIDGAARDVEAAIQAARADMPPTLRITPQYYKANPASMPVMIASLTSPTRPLYQLRDMAETRLLPMLSQIHGVGWVQVAGTAKPAVRVDVQPWMLYKFGIGYEDVRAALASANANTPKGVIETGDRRFTLATNDQARTAAQYRDLVIAYRSGRPVRLADVAHVEDGPENERRAGWANDDPAVVAIIRPQPGANVIAITDQIKARTHLLQQALPADVRLDFTCDRSLTIRAALLDTQFTLFFAIVLVTVVVLAFLQSWRSTVIPVITVPISLAGAVAGMYLMGFSLDTLSLMALTIATGFIVDDAIVVVENIVRHMEAGASRMQATLAGAEEIAFTIVAITVSLVAVFLPMLFMGGTPGKILFEFAMTLVLAVSVSLLLSLSLTPMVGAHLLHRHAPARGDRWRDRLGQALDRGFVRCTAWYGGSLDYALRHRWLVILSLPLTLVGSVIIMTHIPKTMIPAQDISIMQGYARADQNISFQAMSARTREVVRRLRADPDIRDVIALTGEEATNQSQFFIQLVDRGQRHSTPDEISQRLRASLRTIGGIQVNLSNAGDMNGGGGRQHDGNYSYVLHSDNADDVYTWVPRLADALRQEPDLMGVTTRVEDNADSLMVDIARDTAARYLITPQLISNSLYDAYGERTASNISTPFTAYHVVMETAAQYRENPDIVHDMWISTAGGSAGGGTVSNTIRVTRTDAASLTGLAAISQQSFRNSIANRLAGGAGASSGSAVSSATETMIPLSNVTYLRRQGTPLSISHQGGAIAGTISFDLAPGRSLSQAEEAIQRSMLRLHVPAGVHGAFVGESADFHAAIVNQVLAFLSAIVVMYITLGILYESYSQPLTIISTLPSAMLGATGSLWLCGEAFSLVGMIGVIMLVGMAAKNSILVVDFALRAQREGGLPVATAIEMACVKRFRPILMTTLAAAMGAVPLVLGNSYGVEMRRPLGIAILGGLVVCQVMTLYSTPVVYLVMDQCARRFRRKG</sequence>
<dbReference type="EMBL" id="JUFX02000225">
    <property type="protein sequence ID" value="KPH85709.1"/>
    <property type="molecule type" value="Genomic_DNA"/>
</dbReference>
<keyword evidence="1" id="KW-0813">Transport</keyword>
<reference evidence="8 9" key="1">
    <citation type="submission" date="2015-07" db="EMBL/GenBank/DDBJ databases">
        <title>Draft Genome Sequence of Komagataeibacter intermedius Strain AF2, Isolated from Kombucha Tea.</title>
        <authorList>
            <person name="Santos R.A."/>
            <person name="Berretta A.A."/>
            <person name="Barud H.S."/>
            <person name="Ribeiro S.J."/>
            <person name="Gonzalez-Garcia L.N."/>
            <person name="Zucchi T.D."/>
            <person name="Goldman G.H."/>
            <person name="Riano-Pachon D.M."/>
        </authorList>
    </citation>
    <scope>NUCLEOTIDE SEQUENCE [LARGE SCALE GENOMIC DNA]</scope>
    <source>
        <strain evidence="8 9">AF2</strain>
    </source>
</reference>
<dbReference type="Gene3D" id="3.30.70.1320">
    <property type="entry name" value="Multidrug efflux transporter AcrB pore domain like"/>
    <property type="match status" value="1"/>
</dbReference>
<dbReference type="RefSeq" id="WP_039736772.1">
    <property type="nucleotide sequence ID" value="NZ_JUFX02000225.1"/>
</dbReference>
<feature type="transmembrane region" description="Helical" evidence="7">
    <location>
        <begin position="966"/>
        <end position="992"/>
    </location>
</feature>
<protein>
    <submittedName>
        <fullName evidence="8">Nodulation protein</fullName>
    </submittedName>
</protein>
<dbReference type="Pfam" id="PF00873">
    <property type="entry name" value="ACR_tran"/>
    <property type="match status" value="2"/>
</dbReference>
<feature type="transmembrane region" description="Helical" evidence="7">
    <location>
        <begin position="360"/>
        <end position="381"/>
    </location>
</feature>
<dbReference type="InterPro" id="IPR027463">
    <property type="entry name" value="AcrB_DN_DC_subdom"/>
</dbReference>
<dbReference type="Gene3D" id="1.20.1640.10">
    <property type="entry name" value="Multidrug efflux transporter AcrB transmembrane domain"/>
    <property type="match status" value="3"/>
</dbReference>
<evidence type="ECO:0000256" key="6">
    <source>
        <dbReference type="ARBA" id="ARBA00023136"/>
    </source>
</evidence>
<accession>A0A0N1F9C3</accession>
<evidence type="ECO:0000256" key="2">
    <source>
        <dbReference type="ARBA" id="ARBA00022475"/>
    </source>
</evidence>
<evidence type="ECO:0000256" key="4">
    <source>
        <dbReference type="ARBA" id="ARBA00022692"/>
    </source>
</evidence>
<dbReference type="SUPFAM" id="SSF82866">
    <property type="entry name" value="Multidrug efflux transporter AcrB transmembrane domain"/>
    <property type="match status" value="2"/>
</dbReference>
<keyword evidence="4 7" id="KW-0812">Transmembrane</keyword>
<feature type="transmembrane region" description="Helical" evidence="7">
    <location>
        <begin position="916"/>
        <end position="934"/>
    </location>
</feature>
<dbReference type="PRINTS" id="PR00702">
    <property type="entry name" value="ACRIFLAVINRP"/>
</dbReference>
<dbReference type="AlphaFoldDB" id="A0A0N1F9C3"/>
<evidence type="ECO:0000256" key="5">
    <source>
        <dbReference type="ARBA" id="ARBA00022989"/>
    </source>
</evidence>
<proteinExistence type="predicted"/>
<feature type="transmembrane region" description="Helical" evidence="7">
    <location>
        <begin position="336"/>
        <end position="353"/>
    </location>
</feature>
<dbReference type="Gene3D" id="3.30.70.1440">
    <property type="entry name" value="Multidrug efflux transporter AcrB pore domain"/>
    <property type="match status" value="2"/>
</dbReference>
<evidence type="ECO:0000256" key="3">
    <source>
        <dbReference type="ARBA" id="ARBA00022519"/>
    </source>
</evidence>
<evidence type="ECO:0000313" key="9">
    <source>
        <dbReference type="Proteomes" id="UP000031553"/>
    </source>
</evidence>
<dbReference type="GO" id="GO:0005886">
    <property type="term" value="C:plasma membrane"/>
    <property type="evidence" value="ECO:0007669"/>
    <property type="project" value="TreeGrafter"/>
</dbReference>
<feature type="transmembrane region" description="Helical" evidence="7">
    <location>
        <begin position="941"/>
        <end position="960"/>
    </location>
</feature>
<name>A0A0N1F9C3_9PROT</name>
<organism evidence="8 9">
    <name type="scientific">Komagataeibacter intermedius AF2</name>
    <dbReference type="NCBI Taxonomy" id="1458464"/>
    <lineage>
        <taxon>Bacteria</taxon>
        <taxon>Pseudomonadati</taxon>
        <taxon>Pseudomonadota</taxon>
        <taxon>Alphaproteobacteria</taxon>
        <taxon>Acetobacterales</taxon>
        <taxon>Acetobacteraceae</taxon>
        <taxon>Komagataeibacter</taxon>
    </lineage>
</organism>
<dbReference type="InterPro" id="IPR001036">
    <property type="entry name" value="Acrflvin-R"/>
</dbReference>
<feature type="transmembrane region" description="Helical" evidence="7">
    <location>
        <begin position="1045"/>
        <end position="1071"/>
    </location>
</feature>
<dbReference type="Gene3D" id="3.30.70.1430">
    <property type="entry name" value="Multidrug efflux transporter AcrB pore domain"/>
    <property type="match status" value="2"/>
</dbReference>
<feature type="transmembrane region" description="Helical" evidence="7">
    <location>
        <begin position="463"/>
        <end position="490"/>
    </location>
</feature>
<dbReference type="Gene3D" id="3.30.2090.10">
    <property type="entry name" value="Multidrug efflux transporter AcrB TolC docking domain, DN and DC subdomains"/>
    <property type="match status" value="3"/>
</dbReference>
<gene>
    <name evidence="8" type="ORF">GLUCOINTEAF2_0200963</name>
</gene>
<dbReference type="OrthoDB" id="9806532at2"/>
<dbReference type="SUPFAM" id="SSF82714">
    <property type="entry name" value="Multidrug efflux transporter AcrB TolC docking domain, DN and DC subdomains"/>
    <property type="match status" value="2"/>
</dbReference>
<evidence type="ECO:0000313" key="8">
    <source>
        <dbReference type="EMBL" id="KPH85709.1"/>
    </source>
</evidence>
<dbReference type="GO" id="GO:0042910">
    <property type="term" value="F:xenobiotic transmembrane transporter activity"/>
    <property type="evidence" value="ECO:0007669"/>
    <property type="project" value="TreeGrafter"/>
</dbReference>
<dbReference type="Proteomes" id="UP000031553">
    <property type="component" value="Unassembled WGS sequence"/>
</dbReference>
<feature type="transmembrane region" description="Helical" evidence="7">
    <location>
        <begin position="431"/>
        <end position="451"/>
    </location>
</feature>
<keyword evidence="5 7" id="KW-1133">Transmembrane helix</keyword>
<keyword evidence="6 7" id="KW-0472">Membrane</keyword>
<feature type="transmembrane region" description="Helical" evidence="7">
    <location>
        <begin position="532"/>
        <end position="552"/>
    </location>
</feature>
<evidence type="ECO:0000256" key="7">
    <source>
        <dbReference type="SAM" id="Phobius"/>
    </source>
</evidence>
<comment type="caution">
    <text evidence="8">The sequence shown here is derived from an EMBL/GenBank/DDBJ whole genome shotgun (WGS) entry which is preliminary data.</text>
</comment>
<feature type="transmembrane region" description="Helical" evidence="7">
    <location>
        <begin position="387"/>
        <end position="411"/>
    </location>
</feature>
<dbReference type="SUPFAM" id="SSF82693">
    <property type="entry name" value="Multidrug efflux transporter AcrB pore domain, PN1, PN2, PC1 and PC2 subdomains"/>
    <property type="match status" value="3"/>
</dbReference>
<feature type="transmembrane region" description="Helical" evidence="7">
    <location>
        <begin position="1013"/>
        <end position="1033"/>
    </location>
</feature>
<keyword evidence="3" id="KW-0997">Cell inner membrane</keyword>
<keyword evidence="2" id="KW-1003">Cell membrane</keyword>